<evidence type="ECO:0000313" key="1">
    <source>
        <dbReference type="EMBL" id="CAD8145096.1"/>
    </source>
</evidence>
<comment type="caution">
    <text evidence="1">The sequence shown here is derived from an EMBL/GenBank/DDBJ whole genome shotgun (WGS) entry which is preliminary data.</text>
</comment>
<reference evidence="1" key="1">
    <citation type="submission" date="2021-01" db="EMBL/GenBank/DDBJ databases">
        <authorList>
            <consortium name="Genoscope - CEA"/>
            <person name="William W."/>
        </authorList>
    </citation>
    <scope>NUCLEOTIDE SEQUENCE</scope>
</reference>
<evidence type="ECO:0000313" key="2">
    <source>
        <dbReference type="Proteomes" id="UP000689195"/>
    </source>
</evidence>
<proteinExistence type="predicted"/>
<dbReference type="AlphaFoldDB" id="A0A8S1T0W1"/>
<sequence>MLSLQQPTSNVYHLVYLVIKRIFGCQQTNIEIQQQSLDSTLIQWVDRFSQVFQQQDEQGSQIYIIKALSLICKEMNNQKKYIRKAILPQITSFFEGLTNSIQYLEEIKFLDENFEQVLNQEVQLFYTLQILTETLNQLMCNNIIYSSLLKILSLPIQNINIDHFILQDNPTVIQSVLKFFKQQLSCKQTQQNVKQLLLKYLQQQVEMVGQYIIIAQYSSDLFDQNEYMVIIDNILKKQCNNQNQAFQLQKLVALTNLYILTKGQVDRFRKIFQLNVQLLNSQLNIVNFLNLGKLCAHASKNNTLDEQVFKCIVDQSDIQFPYQSDIQFPSIEQNTAHILFDSILQMLKLCKTLQFPILQNIYQYWTKYPNDSKVAQIFYEVLDILASVDPKSVQQTFSVNDEIIWLKVNSIIAKYQPQLLIKFIPQIANLLLDFHEYTQQGIMLLKKLLQYNTIDQVTMKVVFQILEIQLNTYEEQQLEAYTENVHDLLLVVWNIYMNRQITIQLLNNIISKIMHTQISATVNGLTTILCAIYLQNQNQFLQWLQSNSENTQQLFSRWLCFASILESKSLLQLQINAIYQFTQLPFLDQMHYVDPFVKYVIPLKAKMMEFLIQKQYQCVRILLKLVNNQLNINRI</sequence>
<keyword evidence="2" id="KW-1185">Reference proteome</keyword>
<dbReference type="EMBL" id="CAJJDO010000014">
    <property type="protein sequence ID" value="CAD8145096.1"/>
    <property type="molecule type" value="Genomic_DNA"/>
</dbReference>
<accession>A0A8S1T0W1</accession>
<protein>
    <submittedName>
        <fullName evidence="1">Uncharacterized protein</fullName>
    </submittedName>
</protein>
<dbReference type="Proteomes" id="UP000689195">
    <property type="component" value="Unassembled WGS sequence"/>
</dbReference>
<name>A0A8S1T0W1_9CILI</name>
<organism evidence="1 2">
    <name type="scientific">Paramecium pentaurelia</name>
    <dbReference type="NCBI Taxonomy" id="43138"/>
    <lineage>
        <taxon>Eukaryota</taxon>
        <taxon>Sar</taxon>
        <taxon>Alveolata</taxon>
        <taxon>Ciliophora</taxon>
        <taxon>Intramacronucleata</taxon>
        <taxon>Oligohymenophorea</taxon>
        <taxon>Peniculida</taxon>
        <taxon>Parameciidae</taxon>
        <taxon>Paramecium</taxon>
    </lineage>
</organism>
<gene>
    <name evidence="1" type="ORF">PPENT_87.1.T0140072</name>
</gene>